<comment type="catalytic activity">
    <reaction evidence="10">
        <text>Hydrolyzes the peptide bond -P2-(S-farnesyl or geranylgeranyl)C-P1'-P2'-P3'-COOH where P1' and P2' are amino acids with aliphatic sidechains and P3' is any C-terminal residue.</text>
        <dbReference type="EC" id="3.4.26.1"/>
    </reaction>
</comment>
<feature type="transmembrane region" description="Helical" evidence="13">
    <location>
        <begin position="41"/>
        <end position="62"/>
    </location>
</feature>
<keyword evidence="4 13" id="KW-0812">Transmembrane</keyword>
<dbReference type="GO" id="GO:0004222">
    <property type="term" value="F:metalloendopeptidase activity"/>
    <property type="evidence" value="ECO:0007669"/>
    <property type="project" value="InterPro"/>
</dbReference>
<dbReference type="GO" id="GO:0071586">
    <property type="term" value="P:CAAX-box protein processing"/>
    <property type="evidence" value="ECO:0007669"/>
    <property type="project" value="InterPro"/>
</dbReference>
<evidence type="ECO:0000256" key="3">
    <source>
        <dbReference type="ARBA" id="ARBA00022670"/>
    </source>
</evidence>
<accession>A0A914XXL1</accession>
<keyword evidence="6" id="KW-0256">Endoplasmic reticulum</keyword>
<evidence type="ECO:0000256" key="5">
    <source>
        <dbReference type="ARBA" id="ARBA00022801"/>
    </source>
</evidence>
<feature type="transmembrane region" description="Helical" evidence="13">
    <location>
        <begin position="187"/>
        <end position="209"/>
    </location>
</feature>
<keyword evidence="5" id="KW-0378">Hydrolase</keyword>
<evidence type="ECO:0000256" key="1">
    <source>
        <dbReference type="ARBA" id="ARBA00004477"/>
    </source>
</evidence>
<proteinExistence type="inferred from homology"/>
<dbReference type="PANTHER" id="PTHR13046">
    <property type="entry name" value="PROTEASE U48 CAAX PRENYL PROTEASE RCE1"/>
    <property type="match status" value="1"/>
</dbReference>
<comment type="similarity">
    <text evidence="2">Belongs to the peptidase U48 family.</text>
</comment>
<dbReference type="PANTHER" id="PTHR13046:SF0">
    <property type="entry name" value="CAAX PRENYL PROTEASE 2"/>
    <property type="match status" value="1"/>
</dbReference>
<reference evidence="16" key="1">
    <citation type="submission" date="2022-11" db="UniProtKB">
        <authorList>
            <consortium name="WormBaseParasite"/>
        </authorList>
    </citation>
    <scope>IDENTIFICATION</scope>
</reference>
<feature type="transmembrane region" description="Helical" evidence="13">
    <location>
        <begin position="74"/>
        <end position="103"/>
    </location>
</feature>
<protein>
    <recommendedName>
        <fullName evidence="12">CAAX prenyl protease 2</fullName>
        <ecNumber evidence="11">3.4.26.1</ecNumber>
    </recommendedName>
    <alternativeName>
        <fullName evidence="9">Farnesylated proteins-converting enzyme 2</fullName>
    </alternativeName>
</protein>
<feature type="transmembrane region" description="Helical" evidence="13">
    <location>
        <begin position="147"/>
        <end position="167"/>
    </location>
</feature>
<evidence type="ECO:0000256" key="12">
    <source>
        <dbReference type="ARBA" id="ARBA00049763"/>
    </source>
</evidence>
<comment type="subcellular location">
    <subcellularLocation>
        <location evidence="1">Endoplasmic reticulum membrane</location>
        <topology evidence="1">Multi-pass membrane protein</topology>
    </subcellularLocation>
</comment>
<evidence type="ECO:0000256" key="6">
    <source>
        <dbReference type="ARBA" id="ARBA00022824"/>
    </source>
</evidence>
<evidence type="ECO:0000256" key="10">
    <source>
        <dbReference type="ARBA" id="ARBA00047280"/>
    </source>
</evidence>
<dbReference type="AlphaFoldDB" id="A0A914XXL1"/>
<dbReference type="WBParaSite" id="PSU_v2.g11692.t1">
    <property type="protein sequence ID" value="PSU_v2.g11692.t1"/>
    <property type="gene ID" value="PSU_v2.g11692"/>
</dbReference>
<dbReference type="Proteomes" id="UP000887577">
    <property type="component" value="Unplaced"/>
</dbReference>
<feature type="transmembrane region" description="Helical" evidence="13">
    <location>
        <begin position="244"/>
        <end position="264"/>
    </location>
</feature>
<evidence type="ECO:0000259" key="14">
    <source>
        <dbReference type="Pfam" id="PF02517"/>
    </source>
</evidence>
<name>A0A914XXL1_9BILA</name>
<dbReference type="InterPro" id="IPR003675">
    <property type="entry name" value="Rce1/LyrA-like_dom"/>
</dbReference>
<evidence type="ECO:0000313" key="16">
    <source>
        <dbReference type="WBParaSite" id="PSU_v2.g11692.t1"/>
    </source>
</evidence>
<dbReference type="Pfam" id="PF02517">
    <property type="entry name" value="Rce1-like"/>
    <property type="match status" value="1"/>
</dbReference>
<keyword evidence="3" id="KW-0645">Protease</keyword>
<evidence type="ECO:0000256" key="13">
    <source>
        <dbReference type="SAM" id="Phobius"/>
    </source>
</evidence>
<evidence type="ECO:0000256" key="7">
    <source>
        <dbReference type="ARBA" id="ARBA00022989"/>
    </source>
</evidence>
<organism evidence="15 16">
    <name type="scientific">Panagrolaimus superbus</name>
    <dbReference type="NCBI Taxonomy" id="310955"/>
    <lineage>
        <taxon>Eukaryota</taxon>
        <taxon>Metazoa</taxon>
        <taxon>Ecdysozoa</taxon>
        <taxon>Nematoda</taxon>
        <taxon>Chromadorea</taxon>
        <taxon>Rhabditida</taxon>
        <taxon>Tylenchina</taxon>
        <taxon>Panagrolaimomorpha</taxon>
        <taxon>Panagrolaimoidea</taxon>
        <taxon>Panagrolaimidae</taxon>
        <taxon>Panagrolaimus</taxon>
    </lineage>
</organism>
<feature type="domain" description="CAAX prenyl protease 2/Lysostaphin resistance protein A-like" evidence="14">
    <location>
        <begin position="124"/>
        <end position="227"/>
    </location>
</feature>
<evidence type="ECO:0000313" key="15">
    <source>
        <dbReference type="Proteomes" id="UP000887577"/>
    </source>
</evidence>
<evidence type="ECO:0000256" key="9">
    <source>
        <dbReference type="ARBA" id="ARBA00032607"/>
    </source>
</evidence>
<keyword evidence="7 13" id="KW-1133">Transmembrane helix</keyword>
<evidence type="ECO:0000256" key="8">
    <source>
        <dbReference type="ARBA" id="ARBA00023136"/>
    </source>
</evidence>
<dbReference type="InterPro" id="IPR039731">
    <property type="entry name" value="Rce1"/>
</dbReference>
<dbReference type="GO" id="GO:0005789">
    <property type="term" value="C:endoplasmic reticulum membrane"/>
    <property type="evidence" value="ECO:0007669"/>
    <property type="project" value="UniProtKB-SubCell"/>
</dbReference>
<evidence type="ECO:0000256" key="2">
    <source>
        <dbReference type="ARBA" id="ARBA00006897"/>
    </source>
</evidence>
<feature type="transmembrane region" description="Helical" evidence="13">
    <location>
        <begin position="214"/>
        <end position="232"/>
    </location>
</feature>
<sequence>MLQCFIHTVIAGTIPVVFVGSLYIVERELRGNHPLVLRKRFGAVSVVCALSIVTAYIILRAFNVTNYPLEHMGFHWYGTIASVFFPVLLTSIFYLGSLIIFYLDGSFKLLLSAREWRKAINDVQWIRHTIMGPISEEVAFRACSTSLLIPCMSYGFIVFFWPLFFSFSHLHHIRDDLRNGLSLKTALSYRIFQLAYTYLFGVYATYIFLQTRHIIAPILVHSLCNTIGLPLFDETSHYTGKLNKFIWVAHILGFILWISLLPYLMTPILYKLI</sequence>
<dbReference type="EC" id="3.4.26.1" evidence="11"/>
<evidence type="ECO:0000256" key="4">
    <source>
        <dbReference type="ARBA" id="ARBA00022692"/>
    </source>
</evidence>
<evidence type="ECO:0000256" key="11">
    <source>
        <dbReference type="ARBA" id="ARBA00049729"/>
    </source>
</evidence>
<feature type="transmembrane region" description="Helical" evidence="13">
    <location>
        <begin position="6"/>
        <end position="25"/>
    </location>
</feature>
<keyword evidence="15" id="KW-1185">Reference proteome</keyword>
<keyword evidence="8 13" id="KW-0472">Membrane</keyword>